<evidence type="ECO:0000313" key="2">
    <source>
        <dbReference type="Proteomes" id="UP000178082"/>
    </source>
</evidence>
<dbReference type="Proteomes" id="UP000178082">
    <property type="component" value="Unassembled WGS sequence"/>
</dbReference>
<gene>
    <name evidence="1" type="ORF">A3G31_06805</name>
</gene>
<comment type="caution">
    <text evidence="1">The sequence shown here is derived from an EMBL/GenBank/DDBJ whole genome shotgun (WGS) entry which is preliminary data.</text>
</comment>
<proteinExistence type="predicted"/>
<reference evidence="1 2" key="1">
    <citation type="journal article" date="2016" name="Nat. Commun.">
        <title>Thousands of microbial genomes shed light on interconnected biogeochemical processes in an aquifer system.</title>
        <authorList>
            <person name="Anantharaman K."/>
            <person name="Brown C.T."/>
            <person name="Hug L.A."/>
            <person name="Sharon I."/>
            <person name="Castelle C.J."/>
            <person name="Probst A.J."/>
            <person name="Thomas B.C."/>
            <person name="Singh A."/>
            <person name="Wilkins M.J."/>
            <person name="Karaoz U."/>
            <person name="Brodie E.L."/>
            <person name="Williams K.H."/>
            <person name="Hubbard S.S."/>
            <person name="Banfield J.F."/>
        </authorList>
    </citation>
    <scope>NUCLEOTIDE SEQUENCE [LARGE SCALE GENOMIC DNA]</scope>
</reference>
<dbReference type="EMBL" id="MGDI01000033">
    <property type="protein sequence ID" value="OGL52123.1"/>
    <property type="molecule type" value="Genomic_DNA"/>
</dbReference>
<sequence length="185" mass="21333">MSSKYKYNIDSEFLDILDKEFDIKPLVEKYASEANGKEDYDKDEIAKRVFGDYGRNLAKRILELEGKYRDRIGEVIYNVAAKTGHVFPSVPQRLLEISFLSPRGNDEWTYKEISHKKLIHIVKKCAINQLLKKVMGEKEANILPCRYVDIGTCTAFYEGLNLNVFFKMTGELPKDGFCRFNALSV</sequence>
<protein>
    <recommendedName>
        <fullName evidence="3">L-2-amino-thiazoline-4-carboxylic acid hydrolase</fullName>
    </recommendedName>
</protein>
<accession>A0A1F7SEB2</accession>
<organism evidence="1 2">
    <name type="scientific">Candidatus Schekmanbacteria bacterium RIFCSPLOWO2_12_FULL_38_15</name>
    <dbReference type="NCBI Taxonomy" id="1817883"/>
    <lineage>
        <taxon>Bacteria</taxon>
        <taxon>Candidatus Schekmaniibacteriota</taxon>
    </lineage>
</organism>
<name>A0A1F7SEB2_9BACT</name>
<dbReference type="AlphaFoldDB" id="A0A1F7SEB2"/>
<dbReference type="STRING" id="1817883.A3G31_06805"/>
<evidence type="ECO:0008006" key="3">
    <source>
        <dbReference type="Google" id="ProtNLM"/>
    </source>
</evidence>
<evidence type="ECO:0000313" key="1">
    <source>
        <dbReference type="EMBL" id="OGL52123.1"/>
    </source>
</evidence>